<sequence>GAVGCVGLLRAFGFLLLLLATRDMGCCGSGLSLESLLTNKRCKCIKSTAQVISLGLILAIDVTPPGPGRCKNPKAAPLGTRAVQKGKKNEKKDRRLSKGTLPNQELQGGSSGPGG</sequence>
<protein>
    <recommendedName>
        <fullName evidence="5">Chemokine interleukin-8-like domain-containing protein</fullName>
    </recommendedName>
</protein>
<keyword evidence="4" id="KW-1185">Reference proteome</keyword>
<feature type="compositionally biased region" description="Basic residues" evidence="1">
    <location>
        <begin position="84"/>
        <end position="97"/>
    </location>
</feature>
<dbReference type="Gene3D" id="2.40.50.40">
    <property type="match status" value="1"/>
</dbReference>
<feature type="chain" id="PRO_5021307536" description="Chemokine interleukin-8-like domain-containing protein" evidence="2">
    <location>
        <begin position="29"/>
        <end position="115"/>
    </location>
</feature>
<evidence type="ECO:0000256" key="1">
    <source>
        <dbReference type="SAM" id="MobiDB-lite"/>
    </source>
</evidence>
<dbReference type="Ensembl" id="ENSAPLT00000001294.2">
    <property type="protein sequence ID" value="ENSAPLP00000000723.2"/>
    <property type="gene ID" value="ENSAPLG00000001305.2"/>
</dbReference>
<evidence type="ECO:0000313" key="3">
    <source>
        <dbReference type="Ensembl" id="ENSAPLP00000000723.2"/>
    </source>
</evidence>
<evidence type="ECO:0000256" key="2">
    <source>
        <dbReference type="SAM" id="SignalP"/>
    </source>
</evidence>
<dbReference type="HOGENOM" id="CLU_3162237_0_0_1"/>
<name>U3I0F3_ANAPP</name>
<dbReference type="Proteomes" id="UP000016666">
    <property type="component" value="Chromosome 4"/>
</dbReference>
<reference evidence="3 4" key="1">
    <citation type="submission" date="2017-10" db="EMBL/GenBank/DDBJ databases">
        <title>A new Pekin duck reference genome.</title>
        <authorList>
            <person name="Hou Z.-C."/>
            <person name="Zhou Z.-K."/>
            <person name="Zhu F."/>
            <person name="Hou S.-S."/>
        </authorList>
    </citation>
    <scope>NUCLEOTIDE SEQUENCE [LARGE SCALE GENOMIC DNA]</scope>
</reference>
<dbReference type="AlphaFoldDB" id="U3I0F3"/>
<organism evidence="3 4">
    <name type="scientific">Anas platyrhynchos platyrhynchos</name>
    <name type="common">Northern mallard</name>
    <dbReference type="NCBI Taxonomy" id="8840"/>
    <lineage>
        <taxon>Eukaryota</taxon>
        <taxon>Metazoa</taxon>
        <taxon>Chordata</taxon>
        <taxon>Craniata</taxon>
        <taxon>Vertebrata</taxon>
        <taxon>Euteleostomi</taxon>
        <taxon>Archelosauria</taxon>
        <taxon>Archosauria</taxon>
        <taxon>Dinosauria</taxon>
        <taxon>Saurischia</taxon>
        <taxon>Theropoda</taxon>
        <taxon>Coelurosauria</taxon>
        <taxon>Aves</taxon>
        <taxon>Neognathae</taxon>
        <taxon>Galloanserae</taxon>
        <taxon>Anseriformes</taxon>
        <taxon>Anatidae</taxon>
        <taxon>Anatinae</taxon>
        <taxon>Anas</taxon>
    </lineage>
</organism>
<evidence type="ECO:0008006" key="5">
    <source>
        <dbReference type="Google" id="ProtNLM"/>
    </source>
</evidence>
<reference evidence="3" key="3">
    <citation type="submission" date="2025-09" db="UniProtKB">
        <authorList>
            <consortium name="Ensembl"/>
        </authorList>
    </citation>
    <scope>IDENTIFICATION</scope>
</reference>
<reference evidence="3" key="2">
    <citation type="submission" date="2025-08" db="UniProtKB">
        <authorList>
            <consortium name="Ensembl"/>
        </authorList>
    </citation>
    <scope>IDENTIFICATION</scope>
</reference>
<keyword evidence="2" id="KW-0732">Signal</keyword>
<proteinExistence type="predicted"/>
<feature type="region of interest" description="Disordered" evidence="1">
    <location>
        <begin position="65"/>
        <end position="115"/>
    </location>
</feature>
<feature type="signal peptide" evidence="2">
    <location>
        <begin position="1"/>
        <end position="28"/>
    </location>
</feature>
<accession>U3I0F3</accession>
<evidence type="ECO:0000313" key="4">
    <source>
        <dbReference type="Proteomes" id="UP000016666"/>
    </source>
</evidence>